<sequence>METGTIVIIVIAVIVIAGGAAAAARLVLLPALRTKRLRGRFGPEYDHALEAYGDRAGAERDLTERLREREGTELRELTREEAAAHAEAWTAVQGEFVDDPVGSVRGARSLTDSIMRDLGYPDGPTAEGGVHDDASFERRAKDLSVDHPEAVARYRATWAAGHLAEADQTATENLREALLAYRGLVEALLGGLPKEHRRGSGRETGTPRTAQTEQTE</sequence>
<evidence type="ECO:0000313" key="4">
    <source>
        <dbReference type="Proteomes" id="UP000579647"/>
    </source>
</evidence>
<keyword evidence="2" id="KW-0812">Transmembrane</keyword>
<dbReference type="AlphaFoldDB" id="A0A840WGE3"/>
<reference evidence="3 4" key="1">
    <citation type="submission" date="2020-08" db="EMBL/GenBank/DDBJ databases">
        <title>Sequencing the genomes of 1000 actinobacteria strains.</title>
        <authorList>
            <person name="Klenk H.-P."/>
        </authorList>
    </citation>
    <scope>NUCLEOTIDE SEQUENCE [LARGE SCALE GENOMIC DNA]</scope>
    <source>
        <strain evidence="3 4">DSM 44598</strain>
    </source>
</reference>
<proteinExistence type="predicted"/>
<feature type="compositionally biased region" description="Polar residues" evidence="1">
    <location>
        <begin position="206"/>
        <end position="216"/>
    </location>
</feature>
<keyword evidence="2" id="KW-0472">Membrane</keyword>
<evidence type="ECO:0000313" key="3">
    <source>
        <dbReference type="EMBL" id="MBB5489138.1"/>
    </source>
</evidence>
<dbReference type="Proteomes" id="UP000579647">
    <property type="component" value="Unassembled WGS sequence"/>
</dbReference>
<evidence type="ECO:0000256" key="1">
    <source>
        <dbReference type="SAM" id="MobiDB-lite"/>
    </source>
</evidence>
<feature type="transmembrane region" description="Helical" evidence="2">
    <location>
        <begin position="6"/>
        <end position="28"/>
    </location>
</feature>
<evidence type="ECO:0000256" key="2">
    <source>
        <dbReference type="SAM" id="Phobius"/>
    </source>
</evidence>
<keyword evidence="4" id="KW-1185">Reference proteome</keyword>
<dbReference type="RefSeq" id="WP_184360860.1">
    <property type="nucleotide sequence ID" value="NZ_BAAAKM010000039.1"/>
</dbReference>
<dbReference type="EMBL" id="JACHDO010000001">
    <property type="protein sequence ID" value="MBB5489138.1"/>
    <property type="molecule type" value="Genomic_DNA"/>
</dbReference>
<gene>
    <name evidence="3" type="ORF">HNR07_000275</name>
</gene>
<comment type="caution">
    <text evidence="3">The sequence shown here is derived from an EMBL/GenBank/DDBJ whole genome shotgun (WGS) entry which is preliminary data.</text>
</comment>
<organism evidence="3 4">
    <name type="scientific">Nocardiopsis metallicus</name>
    <dbReference type="NCBI Taxonomy" id="179819"/>
    <lineage>
        <taxon>Bacteria</taxon>
        <taxon>Bacillati</taxon>
        <taxon>Actinomycetota</taxon>
        <taxon>Actinomycetes</taxon>
        <taxon>Streptosporangiales</taxon>
        <taxon>Nocardiopsidaceae</taxon>
        <taxon>Nocardiopsis</taxon>
    </lineage>
</organism>
<evidence type="ECO:0008006" key="5">
    <source>
        <dbReference type="Google" id="ProtNLM"/>
    </source>
</evidence>
<keyword evidence="2" id="KW-1133">Transmembrane helix</keyword>
<name>A0A840WGE3_9ACTN</name>
<accession>A0A840WGE3</accession>
<feature type="region of interest" description="Disordered" evidence="1">
    <location>
        <begin position="192"/>
        <end position="216"/>
    </location>
</feature>
<protein>
    <recommendedName>
        <fullName evidence="5">Secreted protein</fullName>
    </recommendedName>
</protein>